<dbReference type="PANTHER" id="PTHR10907:SF47">
    <property type="entry name" value="REGUCALCIN"/>
    <property type="match status" value="1"/>
</dbReference>
<dbReference type="PRINTS" id="PR01790">
    <property type="entry name" value="SMP30FAMILY"/>
</dbReference>
<dbReference type="SUPFAM" id="SSF63829">
    <property type="entry name" value="Calcium-dependent phosphotriesterase"/>
    <property type="match status" value="1"/>
</dbReference>
<accession>A0A382RRI5</accession>
<gene>
    <name evidence="3" type="ORF">METZ01_LOCUS352531</name>
</gene>
<dbReference type="Gene3D" id="2.120.10.30">
    <property type="entry name" value="TolB, C-terminal domain"/>
    <property type="match status" value="1"/>
</dbReference>
<dbReference type="PANTHER" id="PTHR10907">
    <property type="entry name" value="REGUCALCIN"/>
    <property type="match status" value="1"/>
</dbReference>
<evidence type="ECO:0000256" key="1">
    <source>
        <dbReference type="ARBA" id="ARBA00008853"/>
    </source>
</evidence>
<organism evidence="3">
    <name type="scientific">marine metagenome</name>
    <dbReference type="NCBI Taxonomy" id="408172"/>
    <lineage>
        <taxon>unclassified sequences</taxon>
        <taxon>metagenomes</taxon>
        <taxon>ecological metagenomes</taxon>
    </lineage>
</organism>
<dbReference type="GO" id="GO:0004341">
    <property type="term" value="F:gluconolactonase activity"/>
    <property type="evidence" value="ECO:0007669"/>
    <property type="project" value="TreeGrafter"/>
</dbReference>
<dbReference type="Pfam" id="PF08450">
    <property type="entry name" value="SGL"/>
    <property type="match status" value="1"/>
</dbReference>
<dbReference type="InterPro" id="IPR005511">
    <property type="entry name" value="SMP-30"/>
</dbReference>
<sequence length="154" mass="17109">MYSAQCIQKAGASLGESPVWDPEGRQLYWVDINNRHINRLDLKTGDTFQWPCHTEIGCIGLAKQGRLIAGLRDGFHYFNPSNGVFDLIVDPEPDKPINRLNDGKVDRAGRMWSGSMRDPNPDEPLGALYRLDSSGNCACILDGIRIPNAIAWSP</sequence>
<proteinExistence type="inferred from homology"/>
<evidence type="ECO:0000313" key="3">
    <source>
        <dbReference type="EMBL" id="SVC99677.1"/>
    </source>
</evidence>
<dbReference type="InterPro" id="IPR011042">
    <property type="entry name" value="6-blade_b-propeller_TolB-like"/>
</dbReference>
<name>A0A382RRI5_9ZZZZ</name>
<dbReference type="EMBL" id="UINC01123296">
    <property type="protein sequence ID" value="SVC99677.1"/>
    <property type="molecule type" value="Genomic_DNA"/>
</dbReference>
<feature type="domain" description="SMP-30/Gluconolactonase/LRE-like region" evidence="2">
    <location>
        <begin position="14"/>
        <end position="154"/>
    </location>
</feature>
<feature type="non-terminal residue" evidence="3">
    <location>
        <position position="154"/>
    </location>
</feature>
<protein>
    <recommendedName>
        <fullName evidence="2">SMP-30/Gluconolactonase/LRE-like region domain-containing protein</fullName>
    </recommendedName>
</protein>
<dbReference type="AlphaFoldDB" id="A0A382RRI5"/>
<dbReference type="GO" id="GO:0019853">
    <property type="term" value="P:L-ascorbic acid biosynthetic process"/>
    <property type="evidence" value="ECO:0007669"/>
    <property type="project" value="TreeGrafter"/>
</dbReference>
<dbReference type="GO" id="GO:0005509">
    <property type="term" value="F:calcium ion binding"/>
    <property type="evidence" value="ECO:0007669"/>
    <property type="project" value="TreeGrafter"/>
</dbReference>
<reference evidence="3" key="1">
    <citation type="submission" date="2018-05" db="EMBL/GenBank/DDBJ databases">
        <authorList>
            <person name="Lanie J.A."/>
            <person name="Ng W.-L."/>
            <person name="Kazmierczak K.M."/>
            <person name="Andrzejewski T.M."/>
            <person name="Davidsen T.M."/>
            <person name="Wayne K.J."/>
            <person name="Tettelin H."/>
            <person name="Glass J.I."/>
            <person name="Rusch D."/>
            <person name="Podicherti R."/>
            <person name="Tsui H.-C.T."/>
            <person name="Winkler M.E."/>
        </authorList>
    </citation>
    <scope>NUCLEOTIDE SEQUENCE</scope>
</reference>
<comment type="similarity">
    <text evidence="1">Belongs to the SMP-30/CGR1 family.</text>
</comment>
<evidence type="ECO:0000259" key="2">
    <source>
        <dbReference type="Pfam" id="PF08450"/>
    </source>
</evidence>
<dbReference type="InterPro" id="IPR013658">
    <property type="entry name" value="SGL"/>
</dbReference>